<dbReference type="Pfam" id="PF03631">
    <property type="entry name" value="Virul_fac_BrkB"/>
    <property type="match status" value="1"/>
</dbReference>
<dbReference type="InterPro" id="IPR017039">
    <property type="entry name" value="Virul_fac_BrkB"/>
</dbReference>
<keyword evidence="8" id="KW-1185">Reference proteome</keyword>
<dbReference type="PIRSF" id="PIRSF035875">
    <property type="entry name" value="RNase_BN"/>
    <property type="match status" value="1"/>
</dbReference>
<reference evidence="7 8" key="1">
    <citation type="submission" date="2018-05" db="EMBL/GenBank/DDBJ databases">
        <title>Oceanovita maritima gen. nov., sp. nov., a marine bacterium in the family Rhodobacteraceae isolated from surface seawater of Lundu port Xiamen, China.</title>
        <authorList>
            <person name="Hetharua B.H."/>
            <person name="Min D."/>
            <person name="Liao H."/>
            <person name="Tian Y."/>
        </authorList>
    </citation>
    <scope>NUCLEOTIDE SEQUENCE [LARGE SCALE GENOMIC DNA]</scope>
    <source>
        <strain evidence="7 8">FSX-11</strain>
    </source>
</reference>
<gene>
    <name evidence="7" type="ORF">DI396_03865</name>
</gene>
<feature type="transmembrane region" description="Helical" evidence="6">
    <location>
        <begin position="132"/>
        <end position="165"/>
    </location>
</feature>
<feature type="transmembrane region" description="Helical" evidence="6">
    <location>
        <begin position="25"/>
        <end position="52"/>
    </location>
</feature>
<dbReference type="NCBIfam" id="TIGR00765">
    <property type="entry name" value="yihY_not_rbn"/>
    <property type="match status" value="1"/>
</dbReference>
<evidence type="ECO:0000313" key="8">
    <source>
        <dbReference type="Proteomes" id="UP000248012"/>
    </source>
</evidence>
<keyword evidence="2" id="KW-1003">Cell membrane</keyword>
<evidence type="ECO:0000256" key="6">
    <source>
        <dbReference type="SAM" id="Phobius"/>
    </source>
</evidence>
<dbReference type="EMBL" id="QFVT01000002">
    <property type="protein sequence ID" value="PYC49183.1"/>
    <property type="molecule type" value="Genomic_DNA"/>
</dbReference>
<name>A0A2V4NFJ3_9RHOB</name>
<dbReference type="OrthoDB" id="9781030at2"/>
<dbReference type="Proteomes" id="UP000248012">
    <property type="component" value="Unassembled WGS sequence"/>
</dbReference>
<dbReference type="AlphaFoldDB" id="A0A2V4NFJ3"/>
<organism evidence="7 8">
    <name type="scientific">Litorivita pollutaquae</name>
    <dbReference type="NCBI Taxonomy" id="2200892"/>
    <lineage>
        <taxon>Bacteria</taxon>
        <taxon>Pseudomonadati</taxon>
        <taxon>Pseudomonadota</taxon>
        <taxon>Alphaproteobacteria</taxon>
        <taxon>Rhodobacterales</taxon>
        <taxon>Paracoccaceae</taxon>
        <taxon>Litorivita</taxon>
    </lineage>
</organism>
<evidence type="ECO:0000256" key="3">
    <source>
        <dbReference type="ARBA" id="ARBA00022692"/>
    </source>
</evidence>
<dbReference type="PANTHER" id="PTHR30213:SF0">
    <property type="entry name" value="UPF0761 MEMBRANE PROTEIN YIHY"/>
    <property type="match status" value="1"/>
</dbReference>
<feature type="transmembrane region" description="Helical" evidence="6">
    <location>
        <begin position="208"/>
        <end position="231"/>
    </location>
</feature>
<keyword evidence="5 6" id="KW-0472">Membrane</keyword>
<feature type="transmembrane region" description="Helical" evidence="6">
    <location>
        <begin position="92"/>
        <end position="111"/>
    </location>
</feature>
<keyword evidence="3 6" id="KW-0812">Transmembrane</keyword>
<dbReference type="RefSeq" id="WP_110794759.1">
    <property type="nucleotide sequence ID" value="NZ_KZ826481.1"/>
</dbReference>
<comment type="subcellular location">
    <subcellularLocation>
        <location evidence="1">Cell membrane</location>
        <topology evidence="1">Multi-pass membrane protein</topology>
    </subcellularLocation>
</comment>
<dbReference type="PANTHER" id="PTHR30213">
    <property type="entry name" value="INNER MEMBRANE PROTEIN YHJD"/>
    <property type="match status" value="1"/>
</dbReference>
<proteinExistence type="predicted"/>
<dbReference type="GO" id="GO:0005886">
    <property type="term" value="C:plasma membrane"/>
    <property type="evidence" value="ECO:0007669"/>
    <property type="project" value="UniProtKB-SubCell"/>
</dbReference>
<evidence type="ECO:0000256" key="2">
    <source>
        <dbReference type="ARBA" id="ARBA00022475"/>
    </source>
</evidence>
<sequence>MTKLAFLARVFKNVWLQIDERNLSLIAAGVGFFAMLAVFPGLAAVIALWGLVSDPAVVSGQMELMRPLLPPDVFELIKEQVDGLIGQGRSTLGWATVVSVGFALWSARAGISAMMRGMNEIYRIRNRSSLHHYTAALVMTAGLVGVSLVALAAIVVVPVVLNFIYLDVTTASYINTLRWVAAMGALLAGLGIIYRFGPNRRGERPTMIVPGAVLSVTIWGAVSAAFSAYLTNFGNYNEVYGSIGAMIALLVWLYLSAFLILLGAALNAEIERQNCGGDGERQKP</sequence>
<comment type="caution">
    <text evidence="7">The sequence shown here is derived from an EMBL/GenBank/DDBJ whole genome shotgun (WGS) entry which is preliminary data.</text>
</comment>
<accession>A0A2V4NFJ3</accession>
<evidence type="ECO:0000256" key="1">
    <source>
        <dbReference type="ARBA" id="ARBA00004651"/>
    </source>
</evidence>
<feature type="transmembrane region" description="Helical" evidence="6">
    <location>
        <begin position="243"/>
        <end position="266"/>
    </location>
</feature>
<evidence type="ECO:0000256" key="5">
    <source>
        <dbReference type="ARBA" id="ARBA00023136"/>
    </source>
</evidence>
<feature type="transmembrane region" description="Helical" evidence="6">
    <location>
        <begin position="177"/>
        <end position="196"/>
    </location>
</feature>
<protein>
    <submittedName>
        <fullName evidence="7">Ribonuclease BN</fullName>
    </submittedName>
</protein>
<evidence type="ECO:0000256" key="4">
    <source>
        <dbReference type="ARBA" id="ARBA00022989"/>
    </source>
</evidence>
<evidence type="ECO:0000313" key="7">
    <source>
        <dbReference type="EMBL" id="PYC49183.1"/>
    </source>
</evidence>
<keyword evidence="4 6" id="KW-1133">Transmembrane helix</keyword>